<gene>
    <name evidence="3" type="ORF">U9M48_029187</name>
</gene>
<dbReference type="PANTHER" id="PTHR47926:SF391">
    <property type="entry name" value="TETRATRICOPEPTIDE-LIKE HELICAL DOMAIN SUPERFAMILY"/>
    <property type="match status" value="1"/>
</dbReference>
<reference evidence="3 4" key="1">
    <citation type="submission" date="2024-02" db="EMBL/GenBank/DDBJ databases">
        <title>High-quality chromosome-scale genome assembly of Pensacola bahiagrass (Paspalum notatum Flugge var. saurae).</title>
        <authorList>
            <person name="Vega J.M."/>
            <person name="Podio M."/>
            <person name="Orjuela J."/>
            <person name="Siena L.A."/>
            <person name="Pessino S.C."/>
            <person name="Combes M.C."/>
            <person name="Mariac C."/>
            <person name="Albertini E."/>
            <person name="Pupilli F."/>
            <person name="Ortiz J.P.A."/>
            <person name="Leblanc O."/>
        </authorList>
    </citation>
    <scope>NUCLEOTIDE SEQUENCE [LARGE SCALE GENOMIC DNA]</scope>
    <source>
        <strain evidence="3">R1</strain>
        <tissue evidence="3">Leaf</tissue>
    </source>
</reference>
<dbReference type="PANTHER" id="PTHR47926">
    <property type="entry name" value="PENTATRICOPEPTIDE REPEAT-CONTAINING PROTEIN"/>
    <property type="match status" value="1"/>
</dbReference>
<keyword evidence="2" id="KW-0809">Transit peptide</keyword>
<dbReference type="InterPro" id="IPR046960">
    <property type="entry name" value="PPR_At4g14850-like_plant"/>
</dbReference>
<dbReference type="GO" id="GO:0009451">
    <property type="term" value="P:RNA modification"/>
    <property type="evidence" value="ECO:0007669"/>
    <property type="project" value="InterPro"/>
</dbReference>
<name>A0AAQ3TY60_PASNO</name>
<evidence type="ECO:0000256" key="2">
    <source>
        <dbReference type="ARBA" id="ARBA00022946"/>
    </source>
</evidence>
<dbReference type="Gene3D" id="1.25.40.10">
    <property type="entry name" value="Tetratricopeptide repeat domain"/>
    <property type="match status" value="1"/>
</dbReference>
<keyword evidence="1" id="KW-0677">Repeat</keyword>
<proteinExistence type="predicted"/>
<dbReference type="Pfam" id="PF12854">
    <property type="entry name" value="PPR_1"/>
    <property type="match status" value="1"/>
</dbReference>
<dbReference type="AlphaFoldDB" id="A0AAQ3TY60"/>
<organism evidence="3 4">
    <name type="scientific">Paspalum notatum var. saurae</name>
    <dbReference type="NCBI Taxonomy" id="547442"/>
    <lineage>
        <taxon>Eukaryota</taxon>
        <taxon>Viridiplantae</taxon>
        <taxon>Streptophyta</taxon>
        <taxon>Embryophyta</taxon>
        <taxon>Tracheophyta</taxon>
        <taxon>Spermatophyta</taxon>
        <taxon>Magnoliopsida</taxon>
        <taxon>Liliopsida</taxon>
        <taxon>Poales</taxon>
        <taxon>Poaceae</taxon>
        <taxon>PACMAD clade</taxon>
        <taxon>Panicoideae</taxon>
        <taxon>Andropogonodae</taxon>
        <taxon>Paspaleae</taxon>
        <taxon>Paspalinae</taxon>
        <taxon>Paspalum</taxon>
    </lineage>
</organism>
<dbReference type="GO" id="GO:0003723">
    <property type="term" value="F:RNA binding"/>
    <property type="evidence" value="ECO:0007669"/>
    <property type="project" value="InterPro"/>
</dbReference>
<dbReference type="EMBL" id="CP144750">
    <property type="protein sequence ID" value="WVZ81856.1"/>
    <property type="molecule type" value="Genomic_DNA"/>
</dbReference>
<evidence type="ECO:0000256" key="1">
    <source>
        <dbReference type="ARBA" id="ARBA00022737"/>
    </source>
</evidence>
<sequence length="119" mass="13627">MDRDNLYLMKDHDCIQPNARHYSCVVDMLGRAGLLDEAYAVVSSMRCEPSAVVWRTLLEHVEMPFRARLFKRGFLGLLNMSRDASGDYVLLSGIYASYSQWSEVEIYTPSTIIRRTGEV</sequence>
<evidence type="ECO:0000313" key="3">
    <source>
        <dbReference type="EMBL" id="WVZ81856.1"/>
    </source>
</evidence>
<dbReference type="NCBIfam" id="TIGR00756">
    <property type="entry name" value="PPR"/>
    <property type="match status" value="1"/>
</dbReference>
<dbReference type="Proteomes" id="UP001341281">
    <property type="component" value="Chromosome 06"/>
</dbReference>
<protein>
    <recommendedName>
        <fullName evidence="5">Pentatricopeptide repeat-containing protein</fullName>
    </recommendedName>
</protein>
<accession>A0AAQ3TY60</accession>
<evidence type="ECO:0008006" key="5">
    <source>
        <dbReference type="Google" id="ProtNLM"/>
    </source>
</evidence>
<keyword evidence="4" id="KW-1185">Reference proteome</keyword>
<dbReference type="InterPro" id="IPR002885">
    <property type="entry name" value="PPR_rpt"/>
</dbReference>
<evidence type="ECO:0000313" key="4">
    <source>
        <dbReference type="Proteomes" id="UP001341281"/>
    </source>
</evidence>
<dbReference type="InterPro" id="IPR011990">
    <property type="entry name" value="TPR-like_helical_dom_sf"/>
</dbReference>